<dbReference type="Proteomes" id="UP001163336">
    <property type="component" value="Chromosome"/>
</dbReference>
<feature type="signal peptide" evidence="1">
    <location>
        <begin position="1"/>
        <end position="39"/>
    </location>
</feature>
<evidence type="ECO:0000256" key="1">
    <source>
        <dbReference type="SAM" id="SignalP"/>
    </source>
</evidence>
<dbReference type="NCBIfam" id="TIGR02595">
    <property type="entry name" value="PEP_CTERM"/>
    <property type="match status" value="1"/>
</dbReference>
<keyword evidence="4" id="KW-1185">Reference proteome</keyword>
<evidence type="ECO:0000259" key="2">
    <source>
        <dbReference type="Pfam" id="PF07589"/>
    </source>
</evidence>
<dbReference type="Pfam" id="PF07589">
    <property type="entry name" value="PEP-CTERM"/>
    <property type="match status" value="1"/>
</dbReference>
<dbReference type="InterPro" id="IPR013424">
    <property type="entry name" value="Ice-binding_C"/>
</dbReference>
<keyword evidence="1" id="KW-0732">Signal</keyword>
<evidence type="ECO:0000313" key="4">
    <source>
        <dbReference type="Proteomes" id="UP001163336"/>
    </source>
</evidence>
<name>A0ABN6TCH4_9BURK</name>
<evidence type="ECO:0000313" key="3">
    <source>
        <dbReference type="EMBL" id="BDT59917.1"/>
    </source>
</evidence>
<sequence>MQFIRFVKKFNKLSKVIVRPLIRSVLSSLLVIAASNASAGVIKQDGVVFTTSYTGNVLTLQIDAAGRSGGWAGATAIDALGIKTVGSFGSVKMSSPTGAEWNLSSAELNASGCAGKGKGKAEGSRLCYSGGAIGLADNMLFTFTFEGTPNLAAPHLKVHFVNASGTKVGSLLSMDFPWQAETMPVAAPAPAPAPAPVPTPPPAIDPVLMPPPPIAMQEGGAADTGNTPVVMPTDEQSGEVPEPQSLAIIGAGLAVMGLVRRRRRKA</sequence>
<reference evidence="3" key="1">
    <citation type="submission" date="2022-11" db="EMBL/GenBank/DDBJ databases">
        <title>Isolation and characterization of PLA-degrading bacterium Massilia sp. from Antarctic soil.</title>
        <authorList>
            <person name="Sato K."/>
            <person name="Gomez-Fuentes C."/>
            <person name="Ahmad S.A."/>
            <person name="Zulkharnain A."/>
        </authorList>
    </citation>
    <scope>NUCLEOTIDE SEQUENCE</scope>
    <source>
        <strain evidence="3">N-3</strain>
    </source>
</reference>
<accession>A0ABN6TCH4</accession>
<protein>
    <recommendedName>
        <fullName evidence="2">Ice-binding protein C-terminal domain-containing protein</fullName>
    </recommendedName>
</protein>
<organism evidence="3 4">
    <name type="scientific">Massilia varians</name>
    <dbReference type="NCBI Taxonomy" id="457921"/>
    <lineage>
        <taxon>Bacteria</taxon>
        <taxon>Pseudomonadati</taxon>
        <taxon>Pseudomonadota</taxon>
        <taxon>Betaproteobacteria</taxon>
        <taxon>Burkholderiales</taxon>
        <taxon>Oxalobacteraceae</taxon>
        <taxon>Telluria group</taxon>
        <taxon>Massilia</taxon>
    </lineage>
</organism>
<feature type="domain" description="Ice-binding protein C-terminal" evidence="2">
    <location>
        <begin position="240"/>
        <end position="263"/>
    </location>
</feature>
<dbReference type="EMBL" id="AP026966">
    <property type="protein sequence ID" value="BDT59917.1"/>
    <property type="molecule type" value="Genomic_DNA"/>
</dbReference>
<feature type="chain" id="PRO_5045627859" description="Ice-binding protein C-terminal domain-containing protein" evidence="1">
    <location>
        <begin position="40"/>
        <end position="266"/>
    </location>
</feature>
<proteinExistence type="predicted"/>
<gene>
    <name evidence="3" type="ORF">MasN3_34110</name>
</gene>